<reference evidence="1 2" key="1">
    <citation type="journal article" date="2019" name="Nat. Ecol. Evol.">
        <title>Megaphylogeny resolves global patterns of mushroom evolution.</title>
        <authorList>
            <person name="Varga T."/>
            <person name="Krizsan K."/>
            <person name="Foldi C."/>
            <person name="Dima B."/>
            <person name="Sanchez-Garcia M."/>
            <person name="Sanchez-Ramirez S."/>
            <person name="Szollosi G.J."/>
            <person name="Szarkandi J.G."/>
            <person name="Papp V."/>
            <person name="Albert L."/>
            <person name="Andreopoulos W."/>
            <person name="Angelini C."/>
            <person name="Antonin V."/>
            <person name="Barry K.W."/>
            <person name="Bougher N.L."/>
            <person name="Buchanan P."/>
            <person name="Buyck B."/>
            <person name="Bense V."/>
            <person name="Catcheside P."/>
            <person name="Chovatia M."/>
            <person name="Cooper J."/>
            <person name="Damon W."/>
            <person name="Desjardin D."/>
            <person name="Finy P."/>
            <person name="Geml J."/>
            <person name="Haridas S."/>
            <person name="Hughes K."/>
            <person name="Justo A."/>
            <person name="Karasinski D."/>
            <person name="Kautmanova I."/>
            <person name="Kiss B."/>
            <person name="Kocsube S."/>
            <person name="Kotiranta H."/>
            <person name="LaButti K.M."/>
            <person name="Lechner B.E."/>
            <person name="Liimatainen K."/>
            <person name="Lipzen A."/>
            <person name="Lukacs Z."/>
            <person name="Mihaltcheva S."/>
            <person name="Morgado L.N."/>
            <person name="Niskanen T."/>
            <person name="Noordeloos M.E."/>
            <person name="Ohm R.A."/>
            <person name="Ortiz-Santana B."/>
            <person name="Ovrebo C."/>
            <person name="Racz N."/>
            <person name="Riley R."/>
            <person name="Savchenko A."/>
            <person name="Shiryaev A."/>
            <person name="Soop K."/>
            <person name="Spirin V."/>
            <person name="Szebenyi C."/>
            <person name="Tomsovsky M."/>
            <person name="Tulloss R.E."/>
            <person name="Uehling J."/>
            <person name="Grigoriev I.V."/>
            <person name="Vagvolgyi C."/>
            <person name="Papp T."/>
            <person name="Martin F.M."/>
            <person name="Miettinen O."/>
            <person name="Hibbett D.S."/>
            <person name="Nagy L.G."/>
        </authorList>
    </citation>
    <scope>NUCLEOTIDE SEQUENCE [LARGE SCALE GENOMIC DNA]</scope>
    <source>
        <strain evidence="1 2">NL-1719</strain>
    </source>
</reference>
<keyword evidence="2" id="KW-1185">Reference proteome</keyword>
<gene>
    <name evidence="1" type="ORF">BDN72DRAFT_941151</name>
</gene>
<evidence type="ECO:0000313" key="2">
    <source>
        <dbReference type="Proteomes" id="UP000308600"/>
    </source>
</evidence>
<organism evidence="1 2">
    <name type="scientific">Pluteus cervinus</name>
    <dbReference type="NCBI Taxonomy" id="181527"/>
    <lineage>
        <taxon>Eukaryota</taxon>
        <taxon>Fungi</taxon>
        <taxon>Dikarya</taxon>
        <taxon>Basidiomycota</taxon>
        <taxon>Agaricomycotina</taxon>
        <taxon>Agaricomycetes</taxon>
        <taxon>Agaricomycetidae</taxon>
        <taxon>Agaricales</taxon>
        <taxon>Pluteineae</taxon>
        <taxon>Pluteaceae</taxon>
        <taxon>Pluteus</taxon>
    </lineage>
</organism>
<name>A0ACD3A352_9AGAR</name>
<proteinExistence type="predicted"/>
<dbReference type="Proteomes" id="UP000308600">
    <property type="component" value="Unassembled WGS sequence"/>
</dbReference>
<sequence length="959" mass="109567">MQNHPLKSWLDVREDFLTEDLRREGRMGFNSGLCSRCTGLLGIFRCKECEGGELLCQSCIVSAHNRNGLHAIECWNGLSFEFSTLKSLGLFFQLGHTIGATCPKPKAPTNDDFVLIHTNGIHEISVKFCGCFNAAEPYVQLLRYGWFPATTHHPQTAASLAVLKNFQIHSFESKCSALEYYQALSRLGDGIGTRPVRDRYRAFLVMVREYRHIKSLKRAGRGHDERGIDGTKRGECAVLCPACPQPGRNLPVDWKIRPANEQYLTRWLYRLFLAMDANFRLKRRDNKISDESDPSLGDGWAYFVETEPYMEHVQRFGDQAQAKSTCSSHSAVNNSRLTDGLAASGVGSVGCARHDCMRPSSIGDLQKGERYANMDYLFLLSLSQEELQELIDMVISYDIACQWWLNLLARMLNYSKSIQINQAKITSSTYLVPKFHLPAHVSRCQTQYSFNFHQHVGRTDGEAPERGWSHINPIATSTCEMGPGARIDTLNDHFGDSNWKKTYTMGSTLLRKIKTAVEQSTEHTLLFHQYDLGLRSDQNMKKNVVLWEKELIAWHQDSCKPNPFEIRVKKPTLDAVRRQLAEEDQKAQKEGKAYNLHPKFTPNELIAVGLELEEQQRRLHVDTKSLGLHPTDHQINKLLRDGSDLYQSINEWAEAQQRYIPSISNLRQDESQPKNTINESWEMPLFLPSSIPSSFPCSSSLQDIEWRLRSAQANTALDELRRGLRLRSYLYTDKDRFARGQHQNTRARGTIQRTDTKVTAAAAKYRAARTAIASLAKLYTQSTWQKDFPELKDSDVRSLQVEPAVGKEGRKKKISPAEGHRKVSWIWGVVGEDGTALKNKELTDDLRVEWCKSHARAKRWQEEVLLLQEEMRRVLMFLESEADNWQSRVGFEKDGLDDASKEGFSAYAAQQSALRQELKGHFEEMWKDVEEFVREKGYKKRKAKKALSLLTSIAEEEKI</sequence>
<dbReference type="EMBL" id="ML208826">
    <property type="protein sequence ID" value="TFK60137.1"/>
    <property type="molecule type" value="Genomic_DNA"/>
</dbReference>
<evidence type="ECO:0000313" key="1">
    <source>
        <dbReference type="EMBL" id="TFK60137.1"/>
    </source>
</evidence>
<accession>A0ACD3A352</accession>
<protein>
    <submittedName>
        <fullName evidence="1">Uncharacterized protein</fullName>
    </submittedName>
</protein>